<dbReference type="NCBIfam" id="TIGR00095">
    <property type="entry name" value="16S rRNA (guanine(966)-N(2))-methyltransferase RsmD"/>
    <property type="match status" value="1"/>
</dbReference>
<dbReference type="InterPro" id="IPR004398">
    <property type="entry name" value="RNA_MeTrfase_RsmD"/>
</dbReference>
<dbReference type="RefSeq" id="WP_126827346.1">
    <property type="nucleotide sequence ID" value="NZ_PIQG01000002.1"/>
</dbReference>
<evidence type="ECO:0000256" key="8">
    <source>
        <dbReference type="ARBA" id="ARBA00048326"/>
    </source>
</evidence>
<dbReference type="PIRSF" id="PIRSF004553">
    <property type="entry name" value="CHP00095"/>
    <property type="match status" value="1"/>
</dbReference>
<dbReference type="GO" id="GO:0052913">
    <property type="term" value="F:16S rRNA (guanine(966)-N(2))-methyltransferase activity"/>
    <property type="evidence" value="ECO:0007669"/>
    <property type="project" value="UniProtKB-EC"/>
</dbReference>
<dbReference type="PANTHER" id="PTHR43542:SF1">
    <property type="entry name" value="METHYLTRANSFERASE"/>
    <property type="match status" value="1"/>
</dbReference>
<dbReference type="EC" id="2.1.1.171" evidence="3 9"/>
<evidence type="ECO:0000256" key="7">
    <source>
        <dbReference type="ARBA" id="ARBA00022691"/>
    </source>
</evidence>
<keyword evidence="9" id="KW-0698">rRNA processing</keyword>
<evidence type="ECO:0000256" key="5">
    <source>
        <dbReference type="ARBA" id="ARBA00022603"/>
    </source>
</evidence>
<name>A0A432ZL37_9GAMM</name>
<evidence type="ECO:0000313" key="11">
    <source>
        <dbReference type="Proteomes" id="UP000288279"/>
    </source>
</evidence>
<dbReference type="InterPro" id="IPR029063">
    <property type="entry name" value="SAM-dependent_MTases_sf"/>
</dbReference>
<dbReference type="GO" id="GO:0003676">
    <property type="term" value="F:nucleic acid binding"/>
    <property type="evidence" value="ECO:0007669"/>
    <property type="project" value="InterPro"/>
</dbReference>
<gene>
    <name evidence="10" type="primary">rsmD</name>
    <name evidence="10" type="ORF">CWI83_06625</name>
</gene>
<dbReference type="InterPro" id="IPR002052">
    <property type="entry name" value="DNA_methylase_N6_adenine_CS"/>
</dbReference>
<dbReference type="Pfam" id="PF03602">
    <property type="entry name" value="Cons_hypoth95"/>
    <property type="match status" value="1"/>
</dbReference>
<sequence>MPRTANKQKKSSQAGQLRIIGGRLRGRKLAIAEVTGLRPSTDRLRETLFNWLQFELAETRVLDLFAGTGALGFEALSRGAAEVHLWERDRVAARQLQQHAQQLASACPGRAIVSIGDSLQGLKQTPAASFDGVFIDPPFGQGLAQPALDALVAGAWLAADAWVYLETEPDLGVTVPAHWQLHREKRMGDVHARLFKLSA</sequence>
<evidence type="ECO:0000313" key="10">
    <source>
        <dbReference type="EMBL" id="RUO78688.1"/>
    </source>
</evidence>
<keyword evidence="6 9" id="KW-0808">Transferase</keyword>
<evidence type="ECO:0000256" key="4">
    <source>
        <dbReference type="ARBA" id="ARBA00013682"/>
    </source>
</evidence>
<accession>A0A432ZL37</accession>
<keyword evidence="11" id="KW-1185">Reference proteome</keyword>
<evidence type="ECO:0000256" key="3">
    <source>
        <dbReference type="ARBA" id="ARBA00012141"/>
    </source>
</evidence>
<reference evidence="10 11" key="1">
    <citation type="journal article" date="2011" name="Front. Microbiol.">
        <title>Genomic signatures of strain selection and enhancement in Bacillus atrophaeus var. globigii, a historical biowarfare simulant.</title>
        <authorList>
            <person name="Gibbons H.S."/>
            <person name="Broomall S.M."/>
            <person name="McNew L.A."/>
            <person name="Daligault H."/>
            <person name="Chapman C."/>
            <person name="Bruce D."/>
            <person name="Karavis M."/>
            <person name="Krepps M."/>
            <person name="McGregor P.A."/>
            <person name="Hong C."/>
            <person name="Park K.H."/>
            <person name="Akmal A."/>
            <person name="Feldman A."/>
            <person name="Lin J.S."/>
            <person name="Chang W.E."/>
            <person name="Higgs B.W."/>
            <person name="Demirev P."/>
            <person name="Lindquist J."/>
            <person name="Liem A."/>
            <person name="Fochler E."/>
            <person name="Read T.D."/>
            <person name="Tapia R."/>
            <person name="Johnson S."/>
            <person name="Bishop-Lilly K.A."/>
            <person name="Detter C."/>
            <person name="Han C."/>
            <person name="Sozhamannan S."/>
            <person name="Rosenzweig C.N."/>
            <person name="Skowronski E.W."/>
        </authorList>
    </citation>
    <scope>NUCLEOTIDE SEQUENCE [LARGE SCALE GENOMIC DNA]</scope>
    <source>
        <strain evidence="10 11">PIT1</strain>
    </source>
</reference>
<comment type="catalytic activity">
    <reaction evidence="8 9">
        <text>guanosine(966) in 16S rRNA + S-adenosyl-L-methionine = N(2)-methylguanosine(966) in 16S rRNA + S-adenosyl-L-homocysteine + H(+)</text>
        <dbReference type="Rhea" id="RHEA:23548"/>
        <dbReference type="Rhea" id="RHEA-COMP:10211"/>
        <dbReference type="Rhea" id="RHEA-COMP:10212"/>
        <dbReference type="ChEBI" id="CHEBI:15378"/>
        <dbReference type="ChEBI" id="CHEBI:57856"/>
        <dbReference type="ChEBI" id="CHEBI:59789"/>
        <dbReference type="ChEBI" id="CHEBI:74269"/>
        <dbReference type="ChEBI" id="CHEBI:74481"/>
        <dbReference type="EC" id="2.1.1.171"/>
    </reaction>
</comment>
<keyword evidence="5 9" id="KW-0489">Methyltransferase</keyword>
<dbReference type="AlphaFoldDB" id="A0A432ZL37"/>
<evidence type="ECO:0000256" key="1">
    <source>
        <dbReference type="ARBA" id="ARBA00002649"/>
    </source>
</evidence>
<proteinExistence type="inferred from homology"/>
<dbReference type="Proteomes" id="UP000288279">
    <property type="component" value="Unassembled WGS sequence"/>
</dbReference>
<dbReference type="CDD" id="cd02440">
    <property type="entry name" value="AdoMet_MTases"/>
    <property type="match status" value="1"/>
</dbReference>
<evidence type="ECO:0000256" key="6">
    <source>
        <dbReference type="ARBA" id="ARBA00022679"/>
    </source>
</evidence>
<protein>
    <recommendedName>
        <fullName evidence="4 9">Ribosomal RNA small subunit methyltransferase D</fullName>
        <ecNumber evidence="3 9">2.1.1.171</ecNumber>
    </recommendedName>
</protein>
<comment type="caution">
    <text evidence="10">The sequence shown here is derived from an EMBL/GenBank/DDBJ whole genome shotgun (WGS) entry which is preliminary data.</text>
</comment>
<organism evidence="10 11">
    <name type="scientific">Pseudidiomarina taiwanensis</name>
    <dbReference type="NCBI Taxonomy" id="337250"/>
    <lineage>
        <taxon>Bacteria</taxon>
        <taxon>Pseudomonadati</taxon>
        <taxon>Pseudomonadota</taxon>
        <taxon>Gammaproteobacteria</taxon>
        <taxon>Alteromonadales</taxon>
        <taxon>Idiomarinaceae</taxon>
        <taxon>Pseudidiomarina</taxon>
    </lineage>
</organism>
<keyword evidence="7 9" id="KW-0949">S-adenosyl-L-methionine</keyword>
<dbReference type="SUPFAM" id="SSF53335">
    <property type="entry name" value="S-adenosyl-L-methionine-dependent methyltransferases"/>
    <property type="match status" value="1"/>
</dbReference>
<dbReference type="EMBL" id="PIQG01000002">
    <property type="protein sequence ID" value="RUO78688.1"/>
    <property type="molecule type" value="Genomic_DNA"/>
</dbReference>
<evidence type="ECO:0000256" key="9">
    <source>
        <dbReference type="PIRNR" id="PIRNR004553"/>
    </source>
</evidence>
<dbReference type="OrthoDB" id="9803017at2"/>
<comment type="similarity">
    <text evidence="2 9">Belongs to the methyltransferase superfamily. RsmD family.</text>
</comment>
<evidence type="ECO:0000256" key="2">
    <source>
        <dbReference type="ARBA" id="ARBA00005269"/>
    </source>
</evidence>
<comment type="function">
    <text evidence="1 9">Specifically methylates the guanine in position 966 of 16S rRNA in the assembled 30S particle.</text>
</comment>
<dbReference type="PROSITE" id="PS00092">
    <property type="entry name" value="N6_MTASE"/>
    <property type="match status" value="1"/>
</dbReference>
<dbReference type="Gene3D" id="3.40.50.150">
    <property type="entry name" value="Vaccinia Virus protein VP39"/>
    <property type="match status" value="1"/>
</dbReference>
<dbReference type="PANTHER" id="PTHR43542">
    <property type="entry name" value="METHYLTRANSFERASE"/>
    <property type="match status" value="1"/>
</dbReference>